<sequence>MDIIQELLKDIPLPRMAKVRQTFPAPEVTDVAGTLRQELAKPGIMSRVKPGMRIAVAVGSRGVAEIPTLVRITVEELQKRGAHPFIVPAMGSHGGATAEGQKEVLANLGVTEASAGCPILSSMEVVEIGRLENGLPVYVDKHAYGADGIVVINRVKPHTAFRGPNESGLVKMITIGLGKQKGAESCHAYSFKYMAEHIVAMASIALERLPILFGVATVENAYDRIAKIIAVPAESIIETDRELLVEAKANMPRIMFDQIDVLIVDEIGKDISGDGADPNITGRYPTPYASGGPDVSKMVILDLTERTHGNGNGMGAADFTTRKLVNKVNFPMTYANGLTSTVVGPTHMPTVLENDRDAIKAAIKTCNARDLTKVRIVRIKNTLHLGEIYISEAMLDEARTKPGITILTDPAPMRFDDQGELIDKL</sequence>
<dbReference type="Gene3D" id="3.40.50.11440">
    <property type="match status" value="1"/>
</dbReference>
<feature type="domain" description="LarA-like N-terminal" evidence="1">
    <location>
        <begin position="29"/>
        <end position="191"/>
    </location>
</feature>
<dbReference type="RefSeq" id="WP_093690715.1">
    <property type="nucleotide sequence ID" value="NZ_FNBU01000017.1"/>
</dbReference>
<name>A0A1G7MGH9_9FIRM</name>
<dbReference type="InterPro" id="IPR018657">
    <property type="entry name" value="LarA-like_N"/>
</dbReference>
<keyword evidence="3" id="KW-1185">Reference proteome</keyword>
<evidence type="ECO:0000259" key="1">
    <source>
        <dbReference type="Pfam" id="PF09861"/>
    </source>
</evidence>
<dbReference type="STRING" id="1123285.SAMN05660235_02141"/>
<proteinExistence type="predicted"/>
<dbReference type="AlphaFoldDB" id="A0A1G7MGH9"/>
<dbReference type="Pfam" id="PF09861">
    <property type="entry name" value="Lar_N"/>
    <property type="match status" value="1"/>
</dbReference>
<organism evidence="2 3">
    <name type="scientific">Sporolituus thermophilus DSM 23256</name>
    <dbReference type="NCBI Taxonomy" id="1123285"/>
    <lineage>
        <taxon>Bacteria</taxon>
        <taxon>Bacillati</taxon>
        <taxon>Bacillota</taxon>
        <taxon>Negativicutes</taxon>
        <taxon>Selenomonadales</taxon>
        <taxon>Sporomusaceae</taxon>
        <taxon>Sporolituus</taxon>
    </lineage>
</organism>
<evidence type="ECO:0000313" key="3">
    <source>
        <dbReference type="Proteomes" id="UP000243333"/>
    </source>
</evidence>
<dbReference type="EMBL" id="FNBU01000017">
    <property type="protein sequence ID" value="SDF60811.1"/>
    <property type="molecule type" value="Genomic_DNA"/>
</dbReference>
<dbReference type="OrthoDB" id="9788398at2"/>
<evidence type="ECO:0000313" key="2">
    <source>
        <dbReference type="EMBL" id="SDF60811.1"/>
    </source>
</evidence>
<gene>
    <name evidence="2" type="ORF">SAMN05660235_02141</name>
</gene>
<protein>
    <recommendedName>
        <fullName evidence="1">LarA-like N-terminal domain-containing protein</fullName>
    </recommendedName>
</protein>
<dbReference type="Proteomes" id="UP000243333">
    <property type="component" value="Unassembled WGS sequence"/>
</dbReference>
<accession>A0A1G7MGH9</accession>
<dbReference type="GO" id="GO:0050043">
    <property type="term" value="F:lactate racemase activity"/>
    <property type="evidence" value="ECO:0007669"/>
    <property type="project" value="InterPro"/>
</dbReference>
<reference evidence="3" key="1">
    <citation type="submission" date="2016-10" db="EMBL/GenBank/DDBJ databases">
        <authorList>
            <person name="Varghese N."/>
            <person name="Submissions S."/>
        </authorList>
    </citation>
    <scope>NUCLEOTIDE SEQUENCE [LARGE SCALE GENOMIC DNA]</scope>
    <source>
        <strain evidence="3">DSM 23256</strain>
    </source>
</reference>